<reference evidence="2" key="1">
    <citation type="submission" date="2023-07" db="EMBL/GenBank/DDBJ databases">
        <title>Genomic Encyclopedia of Type Strains, Phase IV (KMG-IV): sequencing the most valuable type-strain genomes for metagenomic binning, comparative biology and taxonomic classification.</title>
        <authorList>
            <person name="Goeker M."/>
        </authorList>
    </citation>
    <scope>NUCLEOTIDE SEQUENCE</scope>
    <source>
        <strain evidence="2">DSM 26174</strain>
    </source>
</reference>
<proteinExistence type="predicted"/>
<dbReference type="Proteomes" id="UP001185092">
    <property type="component" value="Unassembled WGS sequence"/>
</dbReference>
<keyword evidence="3" id="KW-1185">Reference proteome</keyword>
<evidence type="ECO:0000256" key="1">
    <source>
        <dbReference type="SAM" id="MobiDB-lite"/>
    </source>
</evidence>
<sequence length="433" mass="49389">MYAQQDRKISKKNSQTNSKLAGDNPVVQRAVGFEFGYCPWILFKTVEKHPHETDAEILAKQMYKKGDCVHEAEFWKTTADTFSTRESYVEIITKPFEEDENGLVQLSNVMDQIEEFLNAVLQTESKPMIGENAVALKNVPIKTGHLIDQQANVLFRDKALPTCVPQATAGIRLDKLTDLYFHLGQHEPGDPDFVKEKKKPGLMALMRDKGDNSEKASHAFILRKIADIAFELARMLETIINEPVSSTFIGFVSLVLTYLICGNSGSEIYAKGFTSLLARTDFATMFKMLPEVEQQVLKENDGELWLEMIENTLPQDQRRLDMPFFTRGIFRKEKPIFHQILKDLSKRKWLVGMTEGVDYLTERHFPNRFRAYELESLGAMGEQVDMVQGLPAPIIEFRGCQGRINMQQTRDFAINTLKFVRSLHDGAGTFWGE</sequence>
<accession>A0AAE3XLL6</accession>
<evidence type="ECO:0000313" key="2">
    <source>
        <dbReference type="EMBL" id="MDR6238268.1"/>
    </source>
</evidence>
<comment type="caution">
    <text evidence="2">The sequence shown here is derived from an EMBL/GenBank/DDBJ whole genome shotgun (WGS) entry which is preliminary data.</text>
</comment>
<dbReference type="EMBL" id="JAVDQD010000001">
    <property type="protein sequence ID" value="MDR6238268.1"/>
    <property type="molecule type" value="Genomic_DNA"/>
</dbReference>
<dbReference type="RefSeq" id="WP_309937744.1">
    <property type="nucleotide sequence ID" value="NZ_AP025305.1"/>
</dbReference>
<name>A0AAE3XLL6_9BACT</name>
<dbReference type="AlphaFoldDB" id="A0AAE3XLL6"/>
<evidence type="ECO:0000313" key="3">
    <source>
        <dbReference type="Proteomes" id="UP001185092"/>
    </source>
</evidence>
<organism evidence="2 3">
    <name type="scientific">Aureibacter tunicatorum</name>
    <dbReference type="NCBI Taxonomy" id="866807"/>
    <lineage>
        <taxon>Bacteria</taxon>
        <taxon>Pseudomonadati</taxon>
        <taxon>Bacteroidota</taxon>
        <taxon>Cytophagia</taxon>
        <taxon>Cytophagales</taxon>
        <taxon>Persicobacteraceae</taxon>
        <taxon>Aureibacter</taxon>
    </lineage>
</organism>
<protein>
    <submittedName>
        <fullName evidence="2">Uncharacterized protein</fullName>
    </submittedName>
</protein>
<feature type="region of interest" description="Disordered" evidence="1">
    <location>
        <begin position="1"/>
        <end position="21"/>
    </location>
</feature>
<gene>
    <name evidence="2" type="ORF">HNQ88_001244</name>
</gene>